<dbReference type="Proteomes" id="UP001370490">
    <property type="component" value="Unassembled WGS sequence"/>
</dbReference>
<sequence>MCDEITDGFDRLPDVLILVIFNKVRDIKTLTRCLSVSKRFNSLIPQTENLLLKIDCVISSETDDWFFVTFIRSIVKSLRDLISPKSHPIQTRTHNSPAKILRTFSRIKELEIELPSGDLRLGNGAIIRWRAEYGKSLKSCAILGFYNEESSSTSSGGGGSDGERWLKERVVWTISGLIAASAWHYMVKEVVREHGELVKLVVRDRDGEGRVAMGEEGLRECREEEERENEERWRKRRTVIPAVKMKMRHEERIQVQEGVVMEGATLVVVKPHEDGNNGDFEGFGIGEFEGVYREAVKSLLKSRSYFLEMNSF</sequence>
<evidence type="ECO:0000313" key="1">
    <source>
        <dbReference type="EMBL" id="KAK6938167.1"/>
    </source>
</evidence>
<name>A0AAN8VYM4_9MAGN</name>
<dbReference type="PANTHER" id="PTHR31215">
    <property type="entry name" value="OS05G0510400 PROTEIN-RELATED"/>
    <property type="match status" value="1"/>
</dbReference>
<accession>A0AAN8VYM4</accession>
<keyword evidence="2" id="KW-1185">Reference proteome</keyword>
<dbReference type="EMBL" id="JBAMMX010000006">
    <property type="protein sequence ID" value="KAK6938167.1"/>
    <property type="molecule type" value="Genomic_DNA"/>
</dbReference>
<evidence type="ECO:0008006" key="3">
    <source>
        <dbReference type="Google" id="ProtNLM"/>
    </source>
</evidence>
<dbReference type="SUPFAM" id="SSF81383">
    <property type="entry name" value="F-box domain"/>
    <property type="match status" value="1"/>
</dbReference>
<reference evidence="1 2" key="1">
    <citation type="submission" date="2023-12" db="EMBL/GenBank/DDBJ databases">
        <title>A high-quality genome assembly for Dillenia turbinata (Dilleniales).</title>
        <authorList>
            <person name="Chanderbali A."/>
        </authorList>
    </citation>
    <scope>NUCLEOTIDE SEQUENCE [LARGE SCALE GENOMIC DNA]</scope>
    <source>
        <strain evidence="1">LSX21</strain>
        <tissue evidence="1">Leaf</tissue>
    </source>
</reference>
<comment type="caution">
    <text evidence="1">The sequence shown here is derived from an EMBL/GenBank/DDBJ whole genome shotgun (WGS) entry which is preliminary data.</text>
</comment>
<evidence type="ECO:0000313" key="2">
    <source>
        <dbReference type="Proteomes" id="UP001370490"/>
    </source>
</evidence>
<organism evidence="1 2">
    <name type="scientific">Dillenia turbinata</name>
    <dbReference type="NCBI Taxonomy" id="194707"/>
    <lineage>
        <taxon>Eukaryota</taxon>
        <taxon>Viridiplantae</taxon>
        <taxon>Streptophyta</taxon>
        <taxon>Embryophyta</taxon>
        <taxon>Tracheophyta</taxon>
        <taxon>Spermatophyta</taxon>
        <taxon>Magnoliopsida</taxon>
        <taxon>eudicotyledons</taxon>
        <taxon>Gunneridae</taxon>
        <taxon>Pentapetalae</taxon>
        <taxon>Dilleniales</taxon>
        <taxon>Dilleniaceae</taxon>
        <taxon>Dillenia</taxon>
    </lineage>
</organism>
<dbReference type="InterPro" id="IPR044809">
    <property type="entry name" value="AUF1-like"/>
</dbReference>
<gene>
    <name evidence="1" type="ORF">RJ641_031675</name>
</gene>
<dbReference type="AlphaFoldDB" id="A0AAN8VYM4"/>
<protein>
    <recommendedName>
        <fullName evidence="3">F-box domain-containing protein</fullName>
    </recommendedName>
</protein>
<proteinExistence type="predicted"/>
<dbReference type="InterPro" id="IPR036047">
    <property type="entry name" value="F-box-like_dom_sf"/>
</dbReference>
<dbReference type="CDD" id="cd09917">
    <property type="entry name" value="F-box_SF"/>
    <property type="match status" value="1"/>
</dbReference>